<dbReference type="InterPro" id="IPR001647">
    <property type="entry name" value="HTH_TetR"/>
</dbReference>
<dbReference type="Pfam" id="PF02909">
    <property type="entry name" value="TetR_C_1"/>
    <property type="match status" value="1"/>
</dbReference>
<dbReference type="PANTHER" id="PTHR30055">
    <property type="entry name" value="HTH-TYPE TRANSCRIPTIONAL REGULATOR RUTR"/>
    <property type="match status" value="1"/>
</dbReference>
<dbReference type="GO" id="GO:0000976">
    <property type="term" value="F:transcription cis-regulatory region binding"/>
    <property type="evidence" value="ECO:0007669"/>
    <property type="project" value="TreeGrafter"/>
</dbReference>
<dbReference type="Proteomes" id="UP000267408">
    <property type="component" value="Unassembled WGS sequence"/>
</dbReference>
<dbReference type="SUPFAM" id="SSF46689">
    <property type="entry name" value="Homeodomain-like"/>
    <property type="match status" value="1"/>
</dbReference>
<evidence type="ECO:0000259" key="7">
    <source>
        <dbReference type="PROSITE" id="PS50977"/>
    </source>
</evidence>
<keyword evidence="2" id="KW-0805">Transcription regulation</keyword>
<keyword evidence="1" id="KW-0678">Repressor</keyword>
<dbReference type="Gene3D" id="1.10.10.60">
    <property type="entry name" value="Homeodomain-like"/>
    <property type="match status" value="1"/>
</dbReference>
<dbReference type="GO" id="GO:0003700">
    <property type="term" value="F:DNA-binding transcription factor activity"/>
    <property type="evidence" value="ECO:0007669"/>
    <property type="project" value="TreeGrafter"/>
</dbReference>
<evidence type="ECO:0000313" key="9">
    <source>
        <dbReference type="Proteomes" id="UP000267408"/>
    </source>
</evidence>
<sequence length="275" mass="28725">MAPNPATSDTATSDTAAPDAVAPDTAAPPDAPTAPSDAPTAPSDATPDAPARALTRECIAAAALRVLARDGLAGLSMRKVAAEVGVKAASLYWHVRNKEELLDLLNDALVAGAELPPRTGDWRAQYLEYGRRYRALLLATRDAARIVAGRLATGPHILAVLEDQLDRLRGAGFTDADAAMASYLLSAYVQGFVLQEQSPLSAAEAAGATRGEAARAAGEVFRTLPAETHPNLVALAADLTDPDMDARFEFGLHRLADGLAALLPTPRPAPGREPR</sequence>
<dbReference type="AlphaFoldDB" id="A0A8G1UIK2"/>
<dbReference type="GO" id="GO:0045892">
    <property type="term" value="P:negative regulation of DNA-templated transcription"/>
    <property type="evidence" value="ECO:0007669"/>
    <property type="project" value="InterPro"/>
</dbReference>
<comment type="caution">
    <text evidence="8">The sequence shown here is derived from an EMBL/GenBank/DDBJ whole genome shotgun (WGS) entry which is preliminary data.</text>
</comment>
<dbReference type="InterPro" id="IPR009057">
    <property type="entry name" value="Homeodomain-like_sf"/>
</dbReference>
<evidence type="ECO:0000256" key="3">
    <source>
        <dbReference type="ARBA" id="ARBA00023125"/>
    </source>
</evidence>
<feature type="region of interest" description="Disordered" evidence="6">
    <location>
        <begin position="1"/>
        <end position="50"/>
    </location>
</feature>
<keyword evidence="3 5" id="KW-0238">DNA-binding</keyword>
<dbReference type="PRINTS" id="PR00400">
    <property type="entry name" value="TETREPRESSOR"/>
</dbReference>
<evidence type="ECO:0000256" key="6">
    <source>
        <dbReference type="SAM" id="MobiDB-lite"/>
    </source>
</evidence>
<gene>
    <name evidence="8" type="ORF">EDD39_2886</name>
</gene>
<evidence type="ECO:0000256" key="4">
    <source>
        <dbReference type="ARBA" id="ARBA00023163"/>
    </source>
</evidence>
<dbReference type="GO" id="GO:0046677">
    <property type="term" value="P:response to antibiotic"/>
    <property type="evidence" value="ECO:0007669"/>
    <property type="project" value="InterPro"/>
</dbReference>
<accession>A0A8G1UIK2</accession>
<dbReference type="Pfam" id="PF00440">
    <property type="entry name" value="TetR_N"/>
    <property type="match status" value="1"/>
</dbReference>
<keyword evidence="4" id="KW-0804">Transcription</keyword>
<dbReference type="Gene3D" id="1.10.357.10">
    <property type="entry name" value="Tetracycline Repressor, domain 2"/>
    <property type="match status" value="1"/>
</dbReference>
<evidence type="ECO:0000256" key="5">
    <source>
        <dbReference type="PROSITE-ProRule" id="PRU00335"/>
    </source>
</evidence>
<protein>
    <submittedName>
        <fullName evidence="8">TetR family transcriptional regulator</fullName>
    </submittedName>
</protein>
<dbReference type="InterPro" id="IPR003012">
    <property type="entry name" value="Tet_transcr_reg_TetR"/>
</dbReference>
<evidence type="ECO:0000256" key="2">
    <source>
        <dbReference type="ARBA" id="ARBA00023015"/>
    </source>
</evidence>
<dbReference type="PRINTS" id="PR00455">
    <property type="entry name" value="HTHTETR"/>
</dbReference>
<dbReference type="InterPro" id="IPR036271">
    <property type="entry name" value="Tet_transcr_reg_TetR-rel_C_sf"/>
</dbReference>
<proteinExistence type="predicted"/>
<dbReference type="PANTHER" id="PTHR30055:SF151">
    <property type="entry name" value="TRANSCRIPTIONAL REGULATORY PROTEIN"/>
    <property type="match status" value="1"/>
</dbReference>
<dbReference type="InterPro" id="IPR004111">
    <property type="entry name" value="Repressor_TetR_C"/>
</dbReference>
<organism evidence="8 9">
    <name type="scientific">Kitasatospora cineracea</name>
    <dbReference type="NCBI Taxonomy" id="88074"/>
    <lineage>
        <taxon>Bacteria</taxon>
        <taxon>Bacillati</taxon>
        <taxon>Actinomycetota</taxon>
        <taxon>Actinomycetes</taxon>
        <taxon>Kitasatosporales</taxon>
        <taxon>Streptomycetaceae</taxon>
        <taxon>Kitasatospora</taxon>
    </lineage>
</organism>
<name>A0A8G1UIK2_9ACTN</name>
<dbReference type="PROSITE" id="PS50977">
    <property type="entry name" value="HTH_TETR_2"/>
    <property type="match status" value="1"/>
</dbReference>
<evidence type="ECO:0000256" key="1">
    <source>
        <dbReference type="ARBA" id="ARBA00022491"/>
    </source>
</evidence>
<reference evidence="8 9" key="1">
    <citation type="submission" date="2018-11" db="EMBL/GenBank/DDBJ databases">
        <title>Sequencing the genomes of 1000 actinobacteria strains.</title>
        <authorList>
            <person name="Klenk H.-P."/>
        </authorList>
    </citation>
    <scope>NUCLEOTIDE SEQUENCE [LARGE SCALE GENOMIC DNA]</scope>
    <source>
        <strain evidence="8 9">DSM 44780</strain>
    </source>
</reference>
<dbReference type="SUPFAM" id="SSF48498">
    <property type="entry name" value="Tetracyclin repressor-like, C-terminal domain"/>
    <property type="match status" value="1"/>
</dbReference>
<feature type="DNA-binding region" description="H-T-H motif" evidence="5">
    <location>
        <begin position="76"/>
        <end position="95"/>
    </location>
</feature>
<dbReference type="EMBL" id="RJVJ01000001">
    <property type="protein sequence ID" value="ROR44680.1"/>
    <property type="molecule type" value="Genomic_DNA"/>
</dbReference>
<evidence type="ECO:0000313" key="8">
    <source>
        <dbReference type="EMBL" id="ROR44680.1"/>
    </source>
</evidence>
<dbReference type="RefSeq" id="WP_162870017.1">
    <property type="nucleotide sequence ID" value="NZ_RJVJ01000001.1"/>
</dbReference>
<feature type="domain" description="HTH tetR-type" evidence="7">
    <location>
        <begin position="53"/>
        <end position="113"/>
    </location>
</feature>
<dbReference type="InterPro" id="IPR050109">
    <property type="entry name" value="HTH-type_TetR-like_transc_reg"/>
</dbReference>